<dbReference type="Proteomes" id="UP000095283">
    <property type="component" value="Unplaced"/>
</dbReference>
<name>A0A1I7XDP6_HETBA</name>
<protein>
    <submittedName>
        <fullName evidence="2">Ovule protein</fullName>
    </submittedName>
</protein>
<proteinExistence type="predicted"/>
<dbReference type="AlphaFoldDB" id="A0A1I7XDP6"/>
<dbReference type="WBParaSite" id="Hba_15655">
    <property type="protein sequence ID" value="Hba_15655"/>
    <property type="gene ID" value="Hba_15655"/>
</dbReference>
<evidence type="ECO:0000313" key="2">
    <source>
        <dbReference type="WBParaSite" id="Hba_15655"/>
    </source>
</evidence>
<sequence length="72" mass="8360">MQVSDGNCSICHYLETVSVALIEYYYVSMLLEIDVFIVYSENLNSVQPLLLFCVLPPTYNFYSGIRRRPDSR</sequence>
<reference evidence="2" key="1">
    <citation type="submission" date="2016-11" db="UniProtKB">
        <authorList>
            <consortium name="WormBaseParasite"/>
        </authorList>
    </citation>
    <scope>IDENTIFICATION</scope>
</reference>
<evidence type="ECO:0000313" key="1">
    <source>
        <dbReference type="Proteomes" id="UP000095283"/>
    </source>
</evidence>
<keyword evidence="1" id="KW-1185">Reference proteome</keyword>
<organism evidence="1 2">
    <name type="scientific">Heterorhabditis bacteriophora</name>
    <name type="common">Entomopathogenic nematode worm</name>
    <dbReference type="NCBI Taxonomy" id="37862"/>
    <lineage>
        <taxon>Eukaryota</taxon>
        <taxon>Metazoa</taxon>
        <taxon>Ecdysozoa</taxon>
        <taxon>Nematoda</taxon>
        <taxon>Chromadorea</taxon>
        <taxon>Rhabditida</taxon>
        <taxon>Rhabditina</taxon>
        <taxon>Rhabditomorpha</taxon>
        <taxon>Strongyloidea</taxon>
        <taxon>Heterorhabditidae</taxon>
        <taxon>Heterorhabditis</taxon>
    </lineage>
</organism>
<accession>A0A1I7XDP6</accession>